<dbReference type="RefSeq" id="WP_386073995.1">
    <property type="nucleotide sequence ID" value="NZ_JBHTJT010000008.1"/>
</dbReference>
<dbReference type="Proteomes" id="UP001597108">
    <property type="component" value="Unassembled WGS sequence"/>
</dbReference>
<dbReference type="EMBL" id="JBHTJT010000008">
    <property type="protein sequence ID" value="MFD0979671.1"/>
    <property type="molecule type" value="Genomic_DNA"/>
</dbReference>
<sequence length="408" mass="43167">MDGRLLLVACVGILGGAWLLGTEEITLGNSGGPSARVEASSQVIDLRHNEIRQTLLREGYDLDDPASFVRQRDGIRVVGGPVAATEHGGPVFIESVMAGYHRPVVSEAPGKVTEARAIEDCRFSAPAASARVANVFSNASLHGASFYAFDLAELDPLALRYIETRNEQGETAPSGISSIAAKIAEKATEMQSMPSLTKSGGFQYKVTEVVVTETEMPVHLVLQAGAGRVLWNLHLAEGAEVSGISLLGGHLPAVANVPKRVPVEVLDDAGLAACGVTRVRLPLASDPIFAAVDEGALTLDRARAGLEDMRQQAEAWNGWFEGQFGLRSDQSRIGYEEAAIMAVVGPLPETPDARVVHHTLRRAPVAMAPAEEVFAKDPGAAENRVAKLSIERVEALTAQAASLTGTTN</sequence>
<evidence type="ECO:0000313" key="2">
    <source>
        <dbReference type="Proteomes" id="UP001597108"/>
    </source>
</evidence>
<accession>A0ABW3IP07</accession>
<gene>
    <name evidence="1" type="ORF">ACFQ2S_08400</name>
</gene>
<reference evidence="2" key="1">
    <citation type="journal article" date="2019" name="Int. J. Syst. Evol. Microbiol.">
        <title>The Global Catalogue of Microorganisms (GCM) 10K type strain sequencing project: providing services to taxonomists for standard genome sequencing and annotation.</title>
        <authorList>
            <consortium name="The Broad Institute Genomics Platform"/>
            <consortium name="The Broad Institute Genome Sequencing Center for Infectious Disease"/>
            <person name="Wu L."/>
            <person name="Ma J."/>
        </authorList>
    </citation>
    <scope>NUCLEOTIDE SEQUENCE [LARGE SCALE GENOMIC DNA]</scope>
    <source>
        <strain evidence="2">CCUG 60524</strain>
    </source>
</reference>
<organism evidence="1 2">
    <name type="scientific">Tropicimonas aquimaris</name>
    <dbReference type="NCBI Taxonomy" id="914152"/>
    <lineage>
        <taxon>Bacteria</taxon>
        <taxon>Pseudomonadati</taxon>
        <taxon>Pseudomonadota</taxon>
        <taxon>Alphaproteobacteria</taxon>
        <taxon>Rhodobacterales</taxon>
        <taxon>Roseobacteraceae</taxon>
        <taxon>Tropicimonas</taxon>
    </lineage>
</organism>
<proteinExistence type="predicted"/>
<comment type="caution">
    <text evidence="1">The sequence shown here is derived from an EMBL/GenBank/DDBJ whole genome shotgun (WGS) entry which is preliminary data.</text>
</comment>
<protein>
    <submittedName>
        <fullName evidence="1">Uncharacterized protein</fullName>
    </submittedName>
</protein>
<evidence type="ECO:0000313" key="1">
    <source>
        <dbReference type="EMBL" id="MFD0979671.1"/>
    </source>
</evidence>
<name>A0ABW3IP07_9RHOB</name>
<keyword evidence="2" id="KW-1185">Reference proteome</keyword>